<protein>
    <submittedName>
        <fullName evidence="6">DNA helicase</fullName>
    </submittedName>
</protein>
<dbReference type="GO" id="GO:0005524">
    <property type="term" value="F:ATP binding"/>
    <property type="evidence" value="ECO:0007669"/>
    <property type="project" value="UniProtKB-KW"/>
</dbReference>
<dbReference type="EMBL" id="VKHS01000006">
    <property type="protein sequence ID" value="MBB0228083.1"/>
    <property type="molecule type" value="Genomic_DNA"/>
</dbReference>
<gene>
    <name evidence="6" type="ORF">FOE67_00790</name>
</gene>
<dbReference type="GO" id="GO:0004386">
    <property type="term" value="F:helicase activity"/>
    <property type="evidence" value="ECO:0007669"/>
    <property type="project" value="UniProtKB-KW"/>
</dbReference>
<feature type="domain" description="UvrD-like helicase C-terminal" evidence="5">
    <location>
        <begin position="50"/>
        <end position="125"/>
    </location>
</feature>
<keyword evidence="4" id="KW-0067">ATP-binding</keyword>
<keyword evidence="1" id="KW-0547">Nucleotide-binding</keyword>
<proteinExistence type="predicted"/>
<accession>A0A7W3XUS6</accession>
<evidence type="ECO:0000256" key="2">
    <source>
        <dbReference type="ARBA" id="ARBA00022801"/>
    </source>
</evidence>
<keyword evidence="7" id="KW-1185">Reference proteome</keyword>
<evidence type="ECO:0000313" key="6">
    <source>
        <dbReference type="EMBL" id="MBB0228083.1"/>
    </source>
</evidence>
<reference evidence="7" key="1">
    <citation type="submission" date="2019-10" db="EMBL/GenBank/DDBJ databases">
        <title>Streptomyces sp. nov., a novel actinobacterium isolated from alkaline environment.</title>
        <authorList>
            <person name="Golinska P."/>
        </authorList>
    </citation>
    <scope>NUCLEOTIDE SEQUENCE [LARGE SCALE GENOMIC DNA]</scope>
    <source>
        <strain evidence="7">DSM 42108</strain>
    </source>
</reference>
<organism evidence="6 7">
    <name type="scientific">Streptomyces calidiresistens</name>
    <dbReference type="NCBI Taxonomy" id="1485586"/>
    <lineage>
        <taxon>Bacteria</taxon>
        <taxon>Bacillati</taxon>
        <taxon>Actinomycetota</taxon>
        <taxon>Actinomycetes</taxon>
        <taxon>Kitasatosporales</taxon>
        <taxon>Streptomycetaceae</taxon>
        <taxon>Streptomyces</taxon>
    </lineage>
</organism>
<dbReference type="GO" id="GO:0016787">
    <property type="term" value="F:hydrolase activity"/>
    <property type="evidence" value="ECO:0007669"/>
    <property type="project" value="UniProtKB-KW"/>
</dbReference>
<dbReference type="Pfam" id="PF13361">
    <property type="entry name" value="UvrD_C"/>
    <property type="match status" value="1"/>
</dbReference>
<evidence type="ECO:0000313" key="7">
    <source>
        <dbReference type="Proteomes" id="UP000530234"/>
    </source>
</evidence>
<comment type="caution">
    <text evidence="6">The sequence shown here is derived from an EMBL/GenBank/DDBJ whole genome shotgun (WGS) entry which is preliminary data.</text>
</comment>
<dbReference type="AlphaFoldDB" id="A0A7W3XUS6"/>
<sequence>MAEWDAEPGTAVPHERIAVCVPTNHMAAEMAYTLKLHGIDSVEIRSEGPTGSAGVHIGTMFRFKGLEYQRMIIAGVTDGLVPREEVSRLRDHDPTRHQQEMRRARSLLFVAATRARDSVDIFWHSRPSPFLDSWCVERERGGG</sequence>
<evidence type="ECO:0000256" key="1">
    <source>
        <dbReference type="ARBA" id="ARBA00022741"/>
    </source>
</evidence>
<dbReference type="InterPro" id="IPR027417">
    <property type="entry name" value="P-loop_NTPase"/>
</dbReference>
<evidence type="ECO:0000256" key="4">
    <source>
        <dbReference type="ARBA" id="ARBA00022840"/>
    </source>
</evidence>
<dbReference type="Gene3D" id="3.40.50.300">
    <property type="entry name" value="P-loop containing nucleotide triphosphate hydrolases"/>
    <property type="match status" value="1"/>
</dbReference>
<dbReference type="Proteomes" id="UP000530234">
    <property type="component" value="Unassembled WGS sequence"/>
</dbReference>
<dbReference type="InterPro" id="IPR014017">
    <property type="entry name" value="DNA_helicase_UvrD-like_C"/>
</dbReference>
<keyword evidence="3 6" id="KW-0347">Helicase</keyword>
<keyword evidence="2" id="KW-0378">Hydrolase</keyword>
<dbReference type="SUPFAM" id="SSF52540">
    <property type="entry name" value="P-loop containing nucleoside triphosphate hydrolases"/>
    <property type="match status" value="1"/>
</dbReference>
<evidence type="ECO:0000256" key="3">
    <source>
        <dbReference type="ARBA" id="ARBA00022806"/>
    </source>
</evidence>
<evidence type="ECO:0000259" key="5">
    <source>
        <dbReference type="Pfam" id="PF13361"/>
    </source>
</evidence>
<name>A0A7W3XUS6_9ACTN</name>